<evidence type="ECO:0000313" key="3">
    <source>
        <dbReference type="Proteomes" id="UP000215335"/>
    </source>
</evidence>
<sequence>MTGLKSGILVLLAVLAARDAQGAKLSVDAKMREDTDLSQIKSLKHNLKSSTQAQGVKAAAVVVSPRDDDATDSTSETWLEGTEEARFEFPLQYIRKKR</sequence>
<dbReference type="AlphaFoldDB" id="A0A232FLY3"/>
<comment type="caution">
    <text evidence="2">The sequence shown here is derived from an EMBL/GenBank/DDBJ whole genome shotgun (WGS) entry which is preliminary data.</text>
</comment>
<protein>
    <submittedName>
        <fullName evidence="2">Uncharacterized protein</fullName>
    </submittedName>
</protein>
<name>A0A232FLY3_9HYME</name>
<proteinExistence type="predicted"/>
<evidence type="ECO:0000313" key="2">
    <source>
        <dbReference type="EMBL" id="OXU31744.1"/>
    </source>
</evidence>
<evidence type="ECO:0000256" key="1">
    <source>
        <dbReference type="SAM" id="SignalP"/>
    </source>
</evidence>
<accession>A0A232FLY3</accession>
<keyword evidence="3" id="KW-1185">Reference proteome</keyword>
<keyword evidence="1" id="KW-0732">Signal</keyword>
<organism evidence="2 3">
    <name type="scientific">Trichomalopsis sarcophagae</name>
    <dbReference type="NCBI Taxonomy" id="543379"/>
    <lineage>
        <taxon>Eukaryota</taxon>
        <taxon>Metazoa</taxon>
        <taxon>Ecdysozoa</taxon>
        <taxon>Arthropoda</taxon>
        <taxon>Hexapoda</taxon>
        <taxon>Insecta</taxon>
        <taxon>Pterygota</taxon>
        <taxon>Neoptera</taxon>
        <taxon>Endopterygota</taxon>
        <taxon>Hymenoptera</taxon>
        <taxon>Apocrita</taxon>
        <taxon>Proctotrupomorpha</taxon>
        <taxon>Chalcidoidea</taxon>
        <taxon>Pteromalidae</taxon>
        <taxon>Pteromalinae</taxon>
        <taxon>Trichomalopsis</taxon>
    </lineage>
</organism>
<reference evidence="2 3" key="1">
    <citation type="journal article" date="2017" name="Curr. Biol.">
        <title>The Evolution of Venom by Co-option of Single-Copy Genes.</title>
        <authorList>
            <person name="Martinson E.O."/>
            <person name="Mrinalini"/>
            <person name="Kelkar Y.D."/>
            <person name="Chang C.H."/>
            <person name="Werren J.H."/>
        </authorList>
    </citation>
    <scope>NUCLEOTIDE SEQUENCE [LARGE SCALE GENOMIC DNA]</scope>
    <source>
        <strain evidence="2 3">Alberta</strain>
        <tissue evidence="2">Whole body</tissue>
    </source>
</reference>
<dbReference type="EMBL" id="NNAY01000034">
    <property type="protein sequence ID" value="OXU31744.1"/>
    <property type="molecule type" value="Genomic_DNA"/>
</dbReference>
<dbReference type="Proteomes" id="UP000215335">
    <property type="component" value="Unassembled WGS sequence"/>
</dbReference>
<gene>
    <name evidence="2" type="ORF">TSAR_014059</name>
</gene>
<feature type="signal peptide" evidence="1">
    <location>
        <begin position="1"/>
        <end position="22"/>
    </location>
</feature>
<feature type="chain" id="PRO_5012195529" evidence="1">
    <location>
        <begin position="23"/>
        <end position="98"/>
    </location>
</feature>